<dbReference type="AlphaFoldDB" id="A0A0L0WDD1"/>
<keyword evidence="1" id="KW-1133">Transmembrane helix</keyword>
<keyword evidence="1" id="KW-0472">Membrane</keyword>
<dbReference type="EMBL" id="LGSS01000003">
    <property type="protein sequence ID" value="KNF09479.1"/>
    <property type="molecule type" value="Genomic_DNA"/>
</dbReference>
<evidence type="ECO:0000256" key="1">
    <source>
        <dbReference type="SAM" id="Phobius"/>
    </source>
</evidence>
<evidence type="ECO:0000313" key="3">
    <source>
        <dbReference type="Proteomes" id="UP000037267"/>
    </source>
</evidence>
<organism evidence="2 3">
    <name type="scientific">Gottschalkia purinilytica</name>
    <name type="common">Clostridium purinilyticum</name>
    <dbReference type="NCBI Taxonomy" id="1503"/>
    <lineage>
        <taxon>Bacteria</taxon>
        <taxon>Bacillati</taxon>
        <taxon>Bacillota</taxon>
        <taxon>Tissierellia</taxon>
        <taxon>Tissierellales</taxon>
        <taxon>Gottschalkiaceae</taxon>
        <taxon>Gottschalkia</taxon>
    </lineage>
</organism>
<keyword evidence="3" id="KW-1185">Reference proteome</keyword>
<reference evidence="3" key="1">
    <citation type="submission" date="2015-07" db="EMBL/GenBank/DDBJ databases">
        <title>Draft genome sequence of the purine-degrading Gottschalkia purinilyticum DSM 1384 (formerly Clostridium purinilyticum).</title>
        <authorList>
            <person name="Poehlein A."/>
            <person name="Schiel-Bengelsdorf B."/>
            <person name="Bengelsdorf F.R."/>
            <person name="Daniel R."/>
            <person name="Duerre P."/>
        </authorList>
    </citation>
    <scope>NUCLEOTIDE SEQUENCE [LARGE SCALE GENOMIC DNA]</scope>
    <source>
        <strain evidence="3">DSM 1384</strain>
    </source>
</reference>
<name>A0A0L0WDD1_GOTPU</name>
<feature type="transmembrane region" description="Helical" evidence="1">
    <location>
        <begin position="6"/>
        <end position="27"/>
    </location>
</feature>
<dbReference type="RefSeq" id="WP_050354461.1">
    <property type="nucleotide sequence ID" value="NZ_LGSS01000003.1"/>
</dbReference>
<proteinExistence type="predicted"/>
<dbReference type="Proteomes" id="UP000037267">
    <property type="component" value="Unassembled WGS sequence"/>
</dbReference>
<feature type="transmembrane region" description="Helical" evidence="1">
    <location>
        <begin position="39"/>
        <end position="57"/>
    </location>
</feature>
<comment type="caution">
    <text evidence="2">The sequence shown here is derived from an EMBL/GenBank/DDBJ whole genome shotgun (WGS) entry which is preliminary data.</text>
</comment>
<sequence length="98" mass="10826">MYSDFITIDFLATFSGLVMAVGIIVQFTKSIIKNRFNDAAVRVYTFIIALILTFIFVKPGKGLEGIMLTILNSILITITSMGAYEALSDPKAKKNKLD</sequence>
<protein>
    <submittedName>
        <fullName evidence="2">Uncharacterized protein</fullName>
    </submittedName>
</protein>
<gene>
    <name evidence="2" type="ORF">CLPU_3c02590</name>
</gene>
<accession>A0A0L0WDD1</accession>
<keyword evidence="1" id="KW-0812">Transmembrane</keyword>
<evidence type="ECO:0000313" key="2">
    <source>
        <dbReference type="EMBL" id="KNF09479.1"/>
    </source>
</evidence>
<dbReference type="OrthoDB" id="1707699at2"/>
<feature type="transmembrane region" description="Helical" evidence="1">
    <location>
        <begin position="63"/>
        <end position="87"/>
    </location>
</feature>